<evidence type="ECO:0000256" key="6">
    <source>
        <dbReference type="ARBA" id="ARBA00022967"/>
    </source>
</evidence>
<protein>
    <recommendedName>
        <fullName evidence="11">Spermidine/putrescine import ATP-binding protein PotA</fullName>
        <ecNumber evidence="11">7.6.2.11</ecNumber>
    </recommendedName>
</protein>
<dbReference type="InterPro" id="IPR008995">
    <property type="entry name" value="Mo/tungstate-bd_C_term_dom"/>
</dbReference>
<dbReference type="EMBL" id="AP022588">
    <property type="protein sequence ID" value="BBY26482.1"/>
    <property type="molecule type" value="Genomic_DNA"/>
</dbReference>
<dbReference type="PANTHER" id="PTHR42781">
    <property type="entry name" value="SPERMIDINE/PUTRESCINE IMPORT ATP-BINDING PROTEIN POTA"/>
    <property type="match status" value="1"/>
</dbReference>
<evidence type="ECO:0000313" key="13">
    <source>
        <dbReference type="EMBL" id="BBY26482.1"/>
    </source>
</evidence>
<evidence type="ECO:0000256" key="1">
    <source>
        <dbReference type="ARBA" id="ARBA00004515"/>
    </source>
</evidence>
<evidence type="ECO:0000256" key="11">
    <source>
        <dbReference type="RuleBase" id="RU364083"/>
    </source>
</evidence>
<comment type="similarity">
    <text evidence="11">Belongs to the ABC transporter superfamily. Spermidine/putrescine importer (TC 3.A.1.11.1) family.</text>
</comment>
<dbReference type="EC" id="7.6.2.11" evidence="11"/>
<comment type="subunit">
    <text evidence="11">The complex is composed of two ATP-binding proteins (PotA), two transmembrane proteins (PotB and PotC) and a solute-binding protein (PotD).</text>
</comment>
<evidence type="ECO:0000259" key="12">
    <source>
        <dbReference type="PROSITE" id="PS50893"/>
    </source>
</evidence>
<sequence>MSDDRAPHGASITMRGLVKRYGSVTAVDAIDLDARPGEFLTLLGPSGSGKTTTLNMIAGFVDVTEGELSIDGSPVTDLPPYKRDIGMVFQHYALFPHMSVAQNVEYPLRQRSIAKAQRSTMVADALTMVGLEHLARRKPKELSGGQQQRVALARAVVYNPRVLLMDEPLGALDKKLRDTLQLEIKRIHADLGTTFVYVTHDQDEALVLSDRVAVFNDGRIQQIGTPSDLYEHPNSLFVAQFVGESSVFRGVLDGDRVHVGGRSLTATRGTLPDTRDVAVVVRPERIDIHPGVAEPSAANAIRGRVIQHIYFGNARKVEVRLDDGSMVLVRESAGATLAPVHADDDVWLTFRAEDASVLALDGPSVPHPTPVTSTN</sequence>
<proteinExistence type="inferred from homology"/>
<evidence type="ECO:0000256" key="2">
    <source>
        <dbReference type="ARBA" id="ARBA00022448"/>
    </source>
</evidence>
<name>A0A7I7QJR4_9MYCO</name>
<evidence type="ECO:0000313" key="14">
    <source>
        <dbReference type="Proteomes" id="UP000467193"/>
    </source>
</evidence>
<dbReference type="SMART" id="SM00382">
    <property type="entry name" value="AAA"/>
    <property type="match status" value="1"/>
</dbReference>
<dbReference type="RefSeq" id="WP_163795522.1">
    <property type="nucleotide sequence ID" value="NZ_AP022588.1"/>
</dbReference>
<gene>
    <name evidence="11" type="primary">potA</name>
    <name evidence="13" type="ORF">MSEDJ_05780</name>
</gene>
<dbReference type="InterPro" id="IPR003439">
    <property type="entry name" value="ABC_transporter-like_ATP-bd"/>
</dbReference>
<keyword evidence="2 11" id="KW-0813">Transport</keyword>
<dbReference type="Gene3D" id="3.40.50.300">
    <property type="entry name" value="P-loop containing nucleotide triphosphate hydrolases"/>
    <property type="match status" value="1"/>
</dbReference>
<dbReference type="InterPro" id="IPR003593">
    <property type="entry name" value="AAA+_ATPase"/>
</dbReference>
<evidence type="ECO:0000256" key="4">
    <source>
        <dbReference type="ARBA" id="ARBA00022741"/>
    </source>
</evidence>
<dbReference type="InterPro" id="IPR013611">
    <property type="entry name" value="Transp-assoc_OB_typ2"/>
</dbReference>
<dbReference type="PANTHER" id="PTHR42781:SF4">
    <property type="entry name" value="SPERMIDINE_PUTRESCINE IMPORT ATP-BINDING PROTEIN POTA"/>
    <property type="match status" value="1"/>
</dbReference>
<evidence type="ECO:0000256" key="3">
    <source>
        <dbReference type="ARBA" id="ARBA00022475"/>
    </source>
</evidence>
<dbReference type="GO" id="GO:0016887">
    <property type="term" value="F:ATP hydrolysis activity"/>
    <property type="evidence" value="ECO:0007669"/>
    <property type="project" value="InterPro"/>
</dbReference>
<keyword evidence="6 11" id="KW-1278">Translocase</keyword>
<feature type="domain" description="ABC transporter" evidence="12">
    <location>
        <begin position="12"/>
        <end position="242"/>
    </location>
</feature>
<dbReference type="AlphaFoldDB" id="A0A7I7QJR4"/>
<evidence type="ECO:0000256" key="8">
    <source>
        <dbReference type="ARBA" id="ARBA00050305"/>
    </source>
</evidence>
<dbReference type="GO" id="GO:0043190">
    <property type="term" value="C:ATP-binding cassette (ABC) transporter complex"/>
    <property type="evidence" value="ECO:0007669"/>
    <property type="project" value="InterPro"/>
</dbReference>
<keyword evidence="14" id="KW-1185">Reference proteome</keyword>
<keyword evidence="4 11" id="KW-0547">Nucleotide-binding</keyword>
<comment type="function">
    <text evidence="9">Part of the ABC transporter complex LpqY-SugA-SugB-SugC, which is highly specific for uptake of trehalose. Involved in the recycling of extracellular trehalose released from trehalose-containing molecules synthesized by M.tuberculosis. Trehalose uptake is essential for virulence. Responsible for energy coupling to the transport system.</text>
</comment>
<evidence type="ECO:0000256" key="10">
    <source>
        <dbReference type="ARBA" id="ARBA00063658"/>
    </source>
</evidence>
<accession>A0A7I7QJR4</accession>
<keyword evidence="5 11" id="KW-0067">ATP-binding</keyword>
<keyword evidence="7 11" id="KW-0472">Membrane</keyword>
<dbReference type="PROSITE" id="PS50893">
    <property type="entry name" value="ABC_TRANSPORTER_2"/>
    <property type="match status" value="1"/>
</dbReference>
<dbReference type="InterPro" id="IPR050093">
    <property type="entry name" value="ABC_SmlMolc_Importer"/>
</dbReference>
<dbReference type="InterPro" id="IPR017871">
    <property type="entry name" value="ABC_transporter-like_CS"/>
</dbReference>
<reference evidence="13 14" key="1">
    <citation type="journal article" date="2019" name="Emerg. Microbes Infect.">
        <title>Comprehensive subspecies identification of 175 nontuberculous mycobacteria species based on 7547 genomic profiles.</title>
        <authorList>
            <person name="Matsumoto Y."/>
            <person name="Kinjo T."/>
            <person name="Motooka D."/>
            <person name="Nabeya D."/>
            <person name="Jung N."/>
            <person name="Uechi K."/>
            <person name="Horii T."/>
            <person name="Iida T."/>
            <person name="Fujita J."/>
            <person name="Nakamura S."/>
        </authorList>
    </citation>
    <scope>NUCLEOTIDE SEQUENCE [LARGE SCALE GENOMIC DNA]</scope>
    <source>
        <strain evidence="13 14">JCM 17899</strain>
    </source>
</reference>
<organism evidence="13 14">
    <name type="scientific">Mycolicibacterium sediminis</name>
    <dbReference type="NCBI Taxonomy" id="1286180"/>
    <lineage>
        <taxon>Bacteria</taxon>
        <taxon>Bacillati</taxon>
        <taxon>Actinomycetota</taxon>
        <taxon>Actinomycetes</taxon>
        <taxon>Mycobacteriales</taxon>
        <taxon>Mycobacteriaceae</taxon>
        <taxon>Mycolicibacterium</taxon>
    </lineage>
</organism>
<dbReference type="InterPro" id="IPR005893">
    <property type="entry name" value="PotA-like"/>
</dbReference>
<dbReference type="GO" id="GO:0005524">
    <property type="term" value="F:ATP binding"/>
    <property type="evidence" value="ECO:0007669"/>
    <property type="project" value="UniProtKB-KW"/>
</dbReference>
<dbReference type="SUPFAM" id="SSF52540">
    <property type="entry name" value="P-loop containing nucleoside triphosphate hydrolases"/>
    <property type="match status" value="1"/>
</dbReference>
<evidence type="ECO:0000256" key="9">
    <source>
        <dbReference type="ARBA" id="ARBA00056091"/>
    </source>
</evidence>
<comment type="catalytic activity">
    <reaction evidence="11">
        <text>ATP + H2O + polyamine-[polyamine-binding protein]Side 1 = ADP + phosphate + polyamineSide 2 + [polyamine-binding protein]Side 1.</text>
        <dbReference type="EC" id="7.6.2.11"/>
    </reaction>
</comment>
<dbReference type="Proteomes" id="UP000467193">
    <property type="component" value="Chromosome"/>
</dbReference>
<dbReference type="NCBIfam" id="TIGR01187">
    <property type="entry name" value="potA"/>
    <property type="match status" value="1"/>
</dbReference>
<comment type="function">
    <text evidence="11">Part of the ABC transporter complex PotABCD involved in spermidine/putrescine import. Responsible for energy coupling to the transport system.</text>
</comment>
<dbReference type="SUPFAM" id="SSF50331">
    <property type="entry name" value="MOP-like"/>
    <property type="match status" value="1"/>
</dbReference>
<keyword evidence="3 11" id="KW-1003">Cell membrane</keyword>
<dbReference type="FunFam" id="3.40.50.300:FF:000042">
    <property type="entry name" value="Maltose/maltodextrin ABC transporter, ATP-binding protein"/>
    <property type="match status" value="1"/>
</dbReference>
<dbReference type="InterPro" id="IPR027417">
    <property type="entry name" value="P-loop_NTPase"/>
</dbReference>
<evidence type="ECO:0000256" key="7">
    <source>
        <dbReference type="ARBA" id="ARBA00023136"/>
    </source>
</evidence>
<evidence type="ECO:0000256" key="5">
    <source>
        <dbReference type="ARBA" id="ARBA00022840"/>
    </source>
</evidence>
<comment type="catalytic activity">
    <reaction evidence="8">
        <text>alpha,alpha-trehalose(out) + ATP + H2O = alpha,alpha-trehalose(in) + ADP + phosphate + H(+)</text>
        <dbReference type="Rhea" id="RHEA:75203"/>
        <dbReference type="ChEBI" id="CHEBI:15377"/>
        <dbReference type="ChEBI" id="CHEBI:15378"/>
        <dbReference type="ChEBI" id="CHEBI:16551"/>
        <dbReference type="ChEBI" id="CHEBI:30616"/>
        <dbReference type="ChEBI" id="CHEBI:43474"/>
        <dbReference type="ChEBI" id="CHEBI:456216"/>
    </reaction>
</comment>
<comment type="subcellular location">
    <subcellularLocation>
        <location evidence="1">Cell inner membrane</location>
        <topology evidence="1">Peripheral membrane protein</topology>
        <orientation evidence="1">Cytoplasmic side</orientation>
    </subcellularLocation>
</comment>
<comment type="subunit">
    <text evidence="10">Monomer. Homodimerizes in the presence of ATP. The complex is composed of two ATP-binding proteins (SugC), two transmembrane proteins (SugA and SugB) and a solute-binding protein (LpqY).</text>
</comment>
<dbReference type="PROSITE" id="PS00211">
    <property type="entry name" value="ABC_TRANSPORTER_1"/>
    <property type="match status" value="1"/>
</dbReference>
<dbReference type="Pfam" id="PF00005">
    <property type="entry name" value="ABC_tran"/>
    <property type="match status" value="1"/>
</dbReference>
<dbReference type="GO" id="GO:0015417">
    <property type="term" value="F:ABC-type polyamine transporter activity"/>
    <property type="evidence" value="ECO:0007669"/>
    <property type="project" value="UniProtKB-EC"/>
</dbReference>
<dbReference type="Pfam" id="PF08402">
    <property type="entry name" value="TOBE_2"/>
    <property type="match status" value="1"/>
</dbReference>
<dbReference type="KEGG" id="msei:MSEDJ_05780"/>
<dbReference type="Gene3D" id="2.40.50.100">
    <property type="match status" value="1"/>
</dbReference>